<dbReference type="HAMAP" id="MF_00479">
    <property type="entry name" value="RsxG_RnfG"/>
    <property type="match status" value="1"/>
</dbReference>
<dbReference type="GO" id="GO:0005886">
    <property type="term" value="C:plasma membrane"/>
    <property type="evidence" value="ECO:0007669"/>
    <property type="project" value="UniProtKB-SubCell"/>
</dbReference>
<comment type="similarity">
    <text evidence="6">Belongs to the RnfG family.</text>
</comment>
<dbReference type="Pfam" id="PF04205">
    <property type="entry name" value="FMN_bind"/>
    <property type="match status" value="1"/>
</dbReference>
<evidence type="ECO:0000256" key="4">
    <source>
        <dbReference type="ARBA" id="ARBA00022643"/>
    </source>
</evidence>
<dbReference type="NCBIfam" id="TIGR01947">
    <property type="entry name" value="rnfG"/>
    <property type="match status" value="1"/>
</dbReference>
<dbReference type="GO" id="GO:0009055">
    <property type="term" value="F:electron transfer activity"/>
    <property type="evidence" value="ECO:0007669"/>
    <property type="project" value="InterPro"/>
</dbReference>
<accession>A0A9D1NT79</accession>
<reference evidence="8" key="1">
    <citation type="submission" date="2020-10" db="EMBL/GenBank/DDBJ databases">
        <authorList>
            <person name="Gilroy R."/>
        </authorList>
    </citation>
    <scope>NUCLEOTIDE SEQUENCE</scope>
    <source>
        <strain evidence="8">ChiBcec2-4451</strain>
    </source>
</reference>
<dbReference type="PIRSF" id="PIRSF006091">
    <property type="entry name" value="E_trnsport_RnfG"/>
    <property type="match status" value="1"/>
</dbReference>
<dbReference type="GO" id="GO:0022900">
    <property type="term" value="P:electron transport chain"/>
    <property type="evidence" value="ECO:0007669"/>
    <property type="project" value="UniProtKB-UniRule"/>
</dbReference>
<dbReference type="SMART" id="SM00900">
    <property type="entry name" value="FMN_bind"/>
    <property type="match status" value="1"/>
</dbReference>
<sequence length="202" mass="21472">MSSKIIRDALALTAITLVSGLALGAVYGITKEPIARQEELAKQEAYQEVFPEAEQFQTVTLDEELSGQIRSGLDEAGYTQDSIQEVTEALDDEGQRLGYAITVLTTAGYGGEIQFSMGVSLDGTVNGISFLSISETAGLGMKADTEEFRGQFAQKQVEAFTYTKNGASEEDEIDAISGATITTSAVTDAVNAGLCAFRILES</sequence>
<evidence type="ECO:0000313" key="9">
    <source>
        <dbReference type="Proteomes" id="UP000886723"/>
    </source>
</evidence>
<organism evidence="8 9">
    <name type="scientific">Candidatus Pullilachnospira stercoravium</name>
    <dbReference type="NCBI Taxonomy" id="2840913"/>
    <lineage>
        <taxon>Bacteria</taxon>
        <taxon>Bacillati</taxon>
        <taxon>Bacillota</taxon>
        <taxon>Clostridia</taxon>
        <taxon>Lachnospirales</taxon>
        <taxon>Lachnospiraceae</taxon>
        <taxon>Lachnospiraceae incertae sedis</taxon>
        <taxon>Candidatus Pullilachnospira</taxon>
    </lineage>
</organism>
<keyword evidence="1 6" id="KW-0813">Transport</keyword>
<dbReference type="Proteomes" id="UP000886723">
    <property type="component" value="Unassembled WGS sequence"/>
</dbReference>
<evidence type="ECO:0000313" key="8">
    <source>
        <dbReference type="EMBL" id="HIV11883.1"/>
    </source>
</evidence>
<keyword evidence="6" id="KW-1133">Transmembrane helix</keyword>
<keyword evidence="6" id="KW-1278">Translocase</keyword>
<evidence type="ECO:0000256" key="1">
    <source>
        <dbReference type="ARBA" id="ARBA00022448"/>
    </source>
</evidence>
<comment type="subcellular location">
    <subcellularLocation>
        <location evidence="6">Cell membrane</location>
        <topology evidence="6">Single-pass membrane protein</topology>
    </subcellularLocation>
</comment>
<evidence type="ECO:0000259" key="7">
    <source>
        <dbReference type="SMART" id="SM00900"/>
    </source>
</evidence>
<comment type="subunit">
    <text evidence="6">The complex is composed of six subunits: RnfA, RnfB, RnfC, RnfD, RnfE and RnfG.</text>
</comment>
<proteinExistence type="inferred from homology"/>
<feature type="domain" description="FMN-binding" evidence="7">
    <location>
        <begin position="108"/>
        <end position="197"/>
    </location>
</feature>
<reference evidence="8" key="2">
    <citation type="journal article" date="2021" name="PeerJ">
        <title>Extensive microbial diversity within the chicken gut microbiome revealed by metagenomics and culture.</title>
        <authorList>
            <person name="Gilroy R."/>
            <person name="Ravi A."/>
            <person name="Getino M."/>
            <person name="Pursley I."/>
            <person name="Horton D.L."/>
            <person name="Alikhan N.F."/>
            <person name="Baker D."/>
            <person name="Gharbi K."/>
            <person name="Hall N."/>
            <person name="Watson M."/>
            <person name="Adriaenssens E.M."/>
            <person name="Foster-Nyarko E."/>
            <person name="Jarju S."/>
            <person name="Secka A."/>
            <person name="Antonio M."/>
            <person name="Oren A."/>
            <person name="Chaudhuri R.R."/>
            <person name="La Ragione R."/>
            <person name="Hildebrand F."/>
            <person name="Pallen M.J."/>
        </authorList>
    </citation>
    <scope>NUCLEOTIDE SEQUENCE</scope>
    <source>
        <strain evidence="8">ChiBcec2-4451</strain>
    </source>
</reference>
<keyword evidence="4 6" id="KW-0288">FMN</keyword>
<feature type="modified residue" description="FMN phosphoryl threonine" evidence="6">
    <location>
        <position position="180"/>
    </location>
</feature>
<dbReference type="PANTHER" id="PTHR36118:SF1">
    <property type="entry name" value="ION-TRANSLOCATING OXIDOREDUCTASE COMPLEX SUBUNIT G"/>
    <property type="match status" value="1"/>
</dbReference>
<comment type="function">
    <text evidence="6">Part of a membrane-bound complex that couples electron transfer with translocation of ions across the membrane.</text>
</comment>
<keyword evidence="3 6" id="KW-0285">Flavoprotein</keyword>
<keyword evidence="5 6" id="KW-0249">Electron transport</keyword>
<keyword evidence="6" id="KW-1003">Cell membrane</keyword>
<dbReference type="EMBL" id="DVON01000037">
    <property type="protein sequence ID" value="HIV11883.1"/>
    <property type="molecule type" value="Genomic_DNA"/>
</dbReference>
<evidence type="ECO:0000256" key="3">
    <source>
        <dbReference type="ARBA" id="ARBA00022630"/>
    </source>
</evidence>
<comment type="cofactor">
    <cofactor evidence="6">
        <name>FMN</name>
        <dbReference type="ChEBI" id="CHEBI:58210"/>
    </cofactor>
</comment>
<dbReference type="InterPro" id="IPR007329">
    <property type="entry name" value="FMN-bd"/>
</dbReference>
<dbReference type="InterPro" id="IPR010209">
    <property type="entry name" value="Ion_transpt_RnfG/RsxG"/>
</dbReference>
<dbReference type="AlphaFoldDB" id="A0A9D1NT79"/>
<protein>
    <recommendedName>
        <fullName evidence="6">Ion-translocating oxidoreductase complex subunit G</fullName>
        <ecNumber evidence="6">7.-.-.-</ecNumber>
    </recommendedName>
    <alternativeName>
        <fullName evidence="6">Rnf electron transport complex subunit G</fullName>
    </alternativeName>
</protein>
<comment type="caution">
    <text evidence="8">The sequence shown here is derived from an EMBL/GenBank/DDBJ whole genome shotgun (WGS) entry which is preliminary data.</text>
</comment>
<name>A0A9D1NT79_9FIRM</name>
<evidence type="ECO:0000256" key="5">
    <source>
        <dbReference type="ARBA" id="ARBA00022982"/>
    </source>
</evidence>
<evidence type="ECO:0000256" key="6">
    <source>
        <dbReference type="HAMAP-Rule" id="MF_00479"/>
    </source>
</evidence>
<keyword evidence="6" id="KW-0812">Transmembrane</keyword>
<dbReference type="PANTHER" id="PTHR36118">
    <property type="entry name" value="ION-TRANSLOCATING OXIDOREDUCTASE COMPLEX SUBUNIT G"/>
    <property type="match status" value="1"/>
</dbReference>
<dbReference type="GO" id="GO:0010181">
    <property type="term" value="F:FMN binding"/>
    <property type="evidence" value="ECO:0007669"/>
    <property type="project" value="InterPro"/>
</dbReference>
<keyword evidence="2 6" id="KW-0597">Phosphoprotein</keyword>
<evidence type="ECO:0000256" key="2">
    <source>
        <dbReference type="ARBA" id="ARBA00022553"/>
    </source>
</evidence>
<keyword evidence="6" id="KW-0472">Membrane</keyword>
<dbReference type="EC" id="7.-.-.-" evidence="6"/>
<gene>
    <name evidence="6" type="primary">rnfG</name>
    <name evidence="8" type="ORF">IAA63_01915</name>
</gene>